<name>A0ABV6E918_9GAMM</name>
<dbReference type="InterPro" id="IPR019468">
    <property type="entry name" value="AdenyloSucc_lyase_C"/>
</dbReference>
<dbReference type="Pfam" id="PF00206">
    <property type="entry name" value="Lyase_1"/>
    <property type="match status" value="1"/>
</dbReference>
<keyword evidence="1 4" id="KW-0456">Lyase</keyword>
<dbReference type="InterPro" id="IPR000362">
    <property type="entry name" value="Fumarate_lyase_fam"/>
</dbReference>
<proteinExistence type="predicted"/>
<dbReference type="PRINTS" id="PR00145">
    <property type="entry name" value="ARGSUCLYASE"/>
</dbReference>
<evidence type="ECO:0000313" key="5">
    <source>
        <dbReference type="Proteomes" id="UP001589792"/>
    </source>
</evidence>
<accession>A0ABV6E918</accession>
<feature type="region of interest" description="Disordered" evidence="2">
    <location>
        <begin position="1"/>
        <end position="23"/>
    </location>
</feature>
<dbReference type="Proteomes" id="UP001589792">
    <property type="component" value="Unassembled WGS sequence"/>
</dbReference>
<dbReference type="PROSITE" id="PS00163">
    <property type="entry name" value="FUMARATE_LYASES"/>
    <property type="match status" value="1"/>
</dbReference>
<dbReference type="InterPro" id="IPR008948">
    <property type="entry name" value="L-Aspartase-like"/>
</dbReference>
<evidence type="ECO:0000259" key="3">
    <source>
        <dbReference type="SMART" id="SM00998"/>
    </source>
</evidence>
<comment type="caution">
    <text evidence="4">The sequence shown here is derived from an EMBL/GenBank/DDBJ whole genome shotgun (WGS) entry which is preliminary data.</text>
</comment>
<keyword evidence="5" id="KW-1185">Reference proteome</keyword>
<dbReference type="PANTHER" id="PTHR43172:SF1">
    <property type="entry name" value="ADENYLOSUCCINATE LYASE"/>
    <property type="match status" value="1"/>
</dbReference>
<dbReference type="EMBL" id="JBHLXG010000003">
    <property type="protein sequence ID" value="MFC0225490.1"/>
    <property type="molecule type" value="Genomic_DNA"/>
</dbReference>
<dbReference type="CDD" id="cd01597">
    <property type="entry name" value="pCLME"/>
    <property type="match status" value="1"/>
</dbReference>
<dbReference type="Gene3D" id="1.10.40.30">
    <property type="entry name" value="Fumarase/aspartase (C-terminal domain)"/>
    <property type="match status" value="1"/>
</dbReference>
<gene>
    <name evidence="4" type="ORF">ACFFJ3_03040</name>
</gene>
<dbReference type="GO" id="GO:0016829">
    <property type="term" value="F:lyase activity"/>
    <property type="evidence" value="ECO:0007669"/>
    <property type="project" value="UniProtKB-KW"/>
</dbReference>
<evidence type="ECO:0000256" key="1">
    <source>
        <dbReference type="ARBA" id="ARBA00023239"/>
    </source>
</evidence>
<dbReference type="SMART" id="SM00998">
    <property type="entry name" value="ADSL_C"/>
    <property type="match status" value="1"/>
</dbReference>
<organism evidence="4 5">
    <name type="scientific">Serratia aquatilis</name>
    <dbReference type="NCBI Taxonomy" id="1737515"/>
    <lineage>
        <taxon>Bacteria</taxon>
        <taxon>Pseudomonadati</taxon>
        <taxon>Pseudomonadota</taxon>
        <taxon>Gammaproteobacteria</taxon>
        <taxon>Enterobacterales</taxon>
        <taxon>Yersiniaceae</taxon>
        <taxon>Serratia</taxon>
    </lineage>
</organism>
<evidence type="ECO:0000313" key="4">
    <source>
        <dbReference type="EMBL" id="MFC0225490.1"/>
    </source>
</evidence>
<dbReference type="Pfam" id="PF10397">
    <property type="entry name" value="ADSL_C"/>
    <property type="match status" value="1"/>
</dbReference>
<dbReference type="Gene3D" id="1.20.200.10">
    <property type="entry name" value="Fumarase/aspartase (Central domain)"/>
    <property type="match status" value="1"/>
</dbReference>
<dbReference type="PRINTS" id="PR00149">
    <property type="entry name" value="FUMRATELYASE"/>
</dbReference>
<feature type="domain" description="Adenylosuccinate lyase C-terminal" evidence="3">
    <location>
        <begin position="401"/>
        <end position="480"/>
    </location>
</feature>
<dbReference type="RefSeq" id="WP_380672843.1">
    <property type="nucleotide sequence ID" value="NZ_CP173186.1"/>
</dbReference>
<sequence length="488" mass="53745">MMESQSLKARASSSFSFTARPERSKKARAQVADCQHEHSHILDSKTHGGGYAGVVSRKIFCSHCRLQRWLDVEAALALAQADVHMIPLQAALDIERAANISTINVQQVADGITTTGHSLMPLLNALQKNCTASASEYVHYGATTQDIQDTAQSLEMRDVLDALEPALDILLDKLTVLANAHRNSLMVARTHSIPALPTTFALKVAGWIDELLRHRERLAEARQRVLVVQMYGGVGTMAAFGPEAIAMLECFAHRLSLKVPLAGWHVARDRVAEFVSTLAMMTASLARVADEIRTLNRWELGEVEVGWTEQQIGSSTMPHKRNPEGCEQIVVLARLAKAQVMLALDAMILEHERDYRGTRLEWCAVADVSHYALMALALLTETIDGLTVNDKTMERNAHAFGDAICTEAVMFEMAKKLGKSSAYQIIFELSQACQRDRVSIREAVESDPRVIAAIEPGALAQLFEPRTHLGMSENIIDNVLAKVGSRHN</sequence>
<dbReference type="InterPro" id="IPR022761">
    <property type="entry name" value="Fumarate_lyase_N"/>
</dbReference>
<dbReference type="PANTHER" id="PTHR43172">
    <property type="entry name" value="ADENYLOSUCCINATE LYASE"/>
    <property type="match status" value="1"/>
</dbReference>
<dbReference type="InterPro" id="IPR020557">
    <property type="entry name" value="Fumarate_lyase_CS"/>
</dbReference>
<dbReference type="SUPFAM" id="SSF48557">
    <property type="entry name" value="L-aspartase-like"/>
    <property type="match status" value="1"/>
</dbReference>
<evidence type="ECO:0000256" key="2">
    <source>
        <dbReference type="SAM" id="MobiDB-lite"/>
    </source>
</evidence>
<dbReference type="NCBIfam" id="NF006500">
    <property type="entry name" value="PRK08937.2-4"/>
    <property type="match status" value="1"/>
</dbReference>
<reference evidence="4 5" key="1">
    <citation type="submission" date="2024-09" db="EMBL/GenBank/DDBJ databases">
        <authorList>
            <person name="Sun Q."/>
            <person name="Mori K."/>
        </authorList>
    </citation>
    <scope>NUCLEOTIDE SEQUENCE [LARGE SCALE GENOMIC DNA]</scope>
    <source>
        <strain evidence="4 5">CCM 8626</strain>
    </source>
</reference>
<protein>
    <submittedName>
        <fullName evidence="4">Adenylosuccinate lyase family protein</fullName>
    </submittedName>
</protein>